<reference evidence="2 3" key="1">
    <citation type="submission" date="2020-08" db="EMBL/GenBank/DDBJ databases">
        <title>Genomic Encyclopedia of Type Strains, Phase IV (KMG-IV): sequencing the most valuable type-strain genomes for metagenomic binning, comparative biology and taxonomic classification.</title>
        <authorList>
            <person name="Goeker M."/>
        </authorList>
    </citation>
    <scope>NUCLEOTIDE SEQUENCE [LARGE SCALE GENOMIC DNA]</scope>
    <source>
        <strain evidence="2 3">DSM 11590</strain>
    </source>
</reference>
<dbReference type="InterPro" id="IPR029261">
    <property type="entry name" value="Transposase_Znf"/>
</dbReference>
<keyword evidence="3" id="KW-1185">Reference proteome</keyword>
<accession>A0A7W9ZDN6</accession>
<name>A0A7W9ZDN6_NOVIT</name>
<dbReference type="EMBL" id="JACIIX010000002">
    <property type="protein sequence ID" value="MBB6209330.1"/>
    <property type="molecule type" value="Genomic_DNA"/>
</dbReference>
<evidence type="ECO:0000259" key="1">
    <source>
        <dbReference type="Pfam" id="PF14690"/>
    </source>
</evidence>
<dbReference type="Pfam" id="PF14690">
    <property type="entry name" value="Zn_ribbon_ISL3"/>
    <property type="match status" value="1"/>
</dbReference>
<comment type="caution">
    <text evidence="2">The sequence shown here is derived from an EMBL/GenBank/DDBJ whole genome shotgun (WGS) entry which is preliminary data.</text>
</comment>
<sequence length="81" mass="9550">METIQRRKAERREIWVYLGREPGAEMICDGCGKRVDRVHDVDVRTIRDLPILDAAAWLSVPRRRVLCPYFGIRSRTPTNRR</sequence>
<protein>
    <submittedName>
        <fullName evidence="2">Transposase</fullName>
    </submittedName>
</protein>
<evidence type="ECO:0000313" key="3">
    <source>
        <dbReference type="Proteomes" id="UP000544872"/>
    </source>
</evidence>
<dbReference type="RefSeq" id="WP_311769072.1">
    <property type="nucleotide sequence ID" value="NZ_JACIIX010000002.1"/>
</dbReference>
<organism evidence="2 3">
    <name type="scientific">Novispirillum itersonii</name>
    <name type="common">Aquaspirillum itersonii</name>
    <dbReference type="NCBI Taxonomy" id="189"/>
    <lineage>
        <taxon>Bacteria</taxon>
        <taxon>Pseudomonadati</taxon>
        <taxon>Pseudomonadota</taxon>
        <taxon>Alphaproteobacteria</taxon>
        <taxon>Rhodospirillales</taxon>
        <taxon>Novispirillaceae</taxon>
        <taxon>Novispirillum</taxon>
    </lineage>
</organism>
<dbReference type="Proteomes" id="UP000544872">
    <property type="component" value="Unassembled WGS sequence"/>
</dbReference>
<gene>
    <name evidence="2" type="ORF">FHS48_000732</name>
</gene>
<dbReference type="AlphaFoldDB" id="A0A7W9ZDN6"/>
<feature type="domain" description="Transposase IS204/IS1001/IS1096/IS1165 zinc-finger" evidence="1">
    <location>
        <begin position="26"/>
        <end position="68"/>
    </location>
</feature>
<evidence type="ECO:0000313" key="2">
    <source>
        <dbReference type="EMBL" id="MBB6209330.1"/>
    </source>
</evidence>
<proteinExistence type="predicted"/>